<dbReference type="Pfam" id="PF07978">
    <property type="entry name" value="NIPSNAP"/>
    <property type="match status" value="1"/>
</dbReference>
<dbReference type="GO" id="GO:0000423">
    <property type="term" value="P:mitophagy"/>
    <property type="evidence" value="ECO:0007669"/>
    <property type="project" value="UniProtKB-ARBA"/>
</dbReference>
<dbReference type="Gene3D" id="3.30.70.100">
    <property type="match status" value="2"/>
</dbReference>
<protein>
    <submittedName>
        <fullName evidence="3">NIPSNAP domain-containing protein</fullName>
    </submittedName>
</protein>
<dbReference type="FunFam" id="3.30.70.100:FF:000004">
    <property type="entry name" value="NIPSNAP family protein"/>
    <property type="match status" value="1"/>
</dbReference>
<dbReference type="Proteomes" id="UP000095280">
    <property type="component" value="Unplaced"/>
</dbReference>
<evidence type="ECO:0000313" key="3">
    <source>
        <dbReference type="WBParaSite" id="maker-uti_cns_0002394-snap-gene-0.8-mRNA-1"/>
    </source>
</evidence>
<accession>A0A1I8GMT9</accession>
<dbReference type="OrthoDB" id="10262843at2759"/>
<keyword evidence="2" id="KW-1185">Reference proteome</keyword>
<sequence length="276" mass="32073">MNRIFRTNVFKILPMSLNTANNRQLHTSPSFNSLLKGLGGSSSGSNNQGGIGAQSNRMSDGQDIFEVQIHLVRPHFMPNYLGETKRFVELFNDKNSGAELFGSFTCEIGQQDEAIHIWRFRGGYQAYQKHYHLYRSDAELLSYRQKRNEMLRSRRNQLCLRFTFWPELAPRTGEHIYEMRSYNLRPGNLLEWGNYWANGMRIRGEDNEAVCGLFSHIGEQHQVHHLWCYNDLAHRDEVRDLAWHHPAWADTVRKTVALVDTMSCRVLKATPFSPLQ</sequence>
<dbReference type="AlphaFoldDB" id="A0A1I8GMT9"/>
<dbReference type="PANTHER" id="PTHR21017">
    <property type="entry name" value="NIPSNAP-RELATED"/>
    <property type="match status" value="1"/>
</dbReference>
<dbReference type="GO" id="GO:0005739">
    <property type="term" value="C:mitochondrion"/>
    <property type="evidence" value="ECO:0007669"/>
    <property type="project" value="TreeGrafter"/>
</dbReference>
<dbReference type="WBParaSite" id="maker-uti_cns_0002394-snap-gene-0.8-mRNA-1">
    <property type="protein sequence ID" value="maker-uti_cns_0002394-snap-gene-0.8-mRNA-1"/>
    <property type="gene ID" value="maker-uti_cns_0002394-snap-gene-0.8"/>
</dbReference>
<dbReference type="STRING" id="282301.A0A1I8GMT9"/>
<dbReference type="InterPro" id="IPR011008">
    <property type="entry name" value="Dimeric_a/b-barrel"/>
</dbReference>
<proteinExistence type="inferred from homology"/>
<comment type="similarity">
    <text evidence="1">Belongs to the NipSnap family.</text>
</comment>
<dbReference type="InterPro" id="IPR012577">
    <property type="entry name" value="NIPSNAP"/>
</dbReference>
<reference evidence="3" key="1">
    <citation type="submission" date="2016-11" db="UniProtKB">
        <authorList>
            <consortium name="WormBaseParasite"/>
        </authorList>
    </citation>
    <scope>IDENTIFICATION</scope>
</reference>
<evidence type="ECO:0000256" key="1">
    <source>
        <dbReference type="ARBA" id="ARBA00005291"/>
    </source>
</evidence>
<organism evidence="2 3">
    <name type="scientific">Macrostomum lignano</name>
    <dbReference type="NCBI Taxonomy" id="282301"/>
    <lineage>
        <taxon>Eukaryota</taxon>
        <taxon>Metazoa</taxon>
        <taxon>Spiralia</taxon>
        <taxon>Lophotrochozoa</taxon>
        <taxon>Platyhelminthes</taxon>
        <taxon>Rhabditophora</taxon>
        <taxon>Macrostomorpha</taxon>
        <taxon>Macrostomida</taxon>
        <taxon>Macrostomidae</taxon>
        <taxon>Macrostomum</taxon>
    </lineage>
</organism>
<name>A0A1I8GMT9_9PLAT</name>
<dbReference type="PANTHER" id="PTHR21017:SF17">
    <property type="entry name" value="PROTEIN NIPSNAP"/>
    <property type="match status" value="1"/>
</dbReference>
<dbReference type="SUPFAM" id="SSF54909">
    <property type="entry name" value="Dimeric alpha+beta barrel"/>
    <property type="match status" value="2"/>
</dbReference>
<evidence type="ECO:0000313" key="2">
    <source>
        <dbReference type="Proteomes" id="UP000095280"/>
    </source>
</evidence>
<dbReference type="InterPro" id="IPR051557">
    <property type="entry name" value="NipSnap_domain"/>
</dbReference>